<dbReference type="InterPro" id="IPR029069">
    <property type="entry name" value="HotDog_dom_sf"/>
</dbReference>
<dbReference type="Proteomes" id="UP000001887">
    <property type="component" value="Chromosome"/>
</dbReference>
<dbReference type="GO" id="GO:0016829">
    <property type="term" value="F:lyase activity"/>
    <property type="evidence" value="ECO:0007669"/>
    <property type="project" value="UniProtKB-KW"/>
</dbReference>
<dbReference type="OrthoDB" id="9787658at2"/>
<reference evidence="2 3" key="1">
    <citation type="journal article" date="2009" name="Stand. Genomic Sci.">
        <title>Complete genome sequence of Pirellula staleyi type strain (ATCC 27377).</title>
        <authorList>
            <person name="Clum A."/>
            <person name="Tindall B.J."/>
            <person name="Sikorski J."/>
            <person name="Ivanova N."/>
            <person name="Mavrommatis K."/>
            <person name="Lucas S."/>
            <person name="Glavina del Rio T."/>
            <person name="Nolan M."/>
            <person name="Chen F."/>
            <person name="Tice H."/>
            <person name="Pitluck S."/>
            <person name="Cheng J.F."/>
            <person name="Chertkov O."/>
            <person name="Brettin T."/>
            <person name="Han C."/>
            <person name="Detter J.C."/>
            <person name="Kuske C."/>
            <person name="Bruce D."/>
            <person name="Goodwin L."/>
            <person name="Ovchinikova G."/>
            <person name="Pati A."/>
            <person name="Mikhailova N."/>
            <person name="Chen A."/>
            <person name="Palaniappan K."/>
            <person name="Land M."/>
            <person name="Hauser L."/>
            <person name="Chang Y.J."/>
            <person name="Jeffries C.D."/>
            <person name="Chain P."/>
            <person name="Rohde M."/>
            <person name="Goker M."/>
            <person name="Bristow J."/>
            <person name="Eisen J.A."/>
            <person name="Markowitz V."/>
            <person name="Hugenholtz P."/>
            <person name="Kyrpides N.C."/>
            <person name="Klenk H.P."/>
            <person name="Lapidus A."/>
        </authorList>
    </citation>
    <scope>NUCLEOTIDE SEQUENCE [LARGE SCALE GENOMIC DNA]</scope>
    <source>
        <strain evidence="3">ATCC 27377 / DSM 6068 / ICPB 4128</strain>
    </source>
</reference>
<protein>
    <submittedName>
        <fullName evidence="2">Beta-hydroxyacyl-(Acyl-carrier-protein) dehydratase FabA/FabZ</fullName>
    </submittedName>
</protein>
<name>D2QY48_PIRSD</name>
<keyword evidence="3" id="KW-1185">Reference proteome</keyword>
<evidence type="ECO:0000256" key="1">
    <source>
        <dbReference type="ARBA" id="ARBA00023239"/>
    </source>
</evidence>
<dbReference type="KEGG" id="psl:Psta_1587"/>
<organism evidence="2 3">
    <name type="scientific">Pirellula staleyi (strain ATCC 27377 / DSM 6068 / ICPB 4128)</name>
    <name type="common">Pirella staleyi</name>
    <dbReference type="NCBI Taxonomy" id="530564"/>
    <lineage>
        <taxon>Bacteria</taxon>
        <taxon>Pseudomonadati</taxon>
        <taxon>Planctomycetota</taxon>
        <taxon>Planctomycetia</taxon>
        <taxon>Pirellulales</taxon>
        <taxon>Pirellulaceae</taxon>
        <taxon>Pirellula</taxon>
    </lineage>
</organism>
<dbReference type="CDD" id="cd01288">
    <property type="entry name" value="FabZ"/>
    <property type="match status" value="1"/>
</dbReference>
<accession>D2QY48</accession>
<dbReference type="AlphaFoldDB" id="D2QY48"/>
<dbReference type="PANTHER" id="PTHR30272">
    <property type="entry name" value="3-HYDROXYACYL-[ACYL-CARRIER-PROTEIN] DEHYDRATASE"/>
    <property type="match status" value="1"/>
</dbReference>
<dbReference type="STRING" id="530564.Psta_1587"/>
<dbReference type="SUPFAM" id="SSF54637">
    <property type="entry name" value="Thioesterase/thiol ester dehydrase-isomerase"/>
    <property type="match status" value="1"/>
</dbReference>
<dbReference type="eggNOG" id="COG0764">
    <property type="taxonomic scope" value="Bacteria"/>
</dbReference>
<keyword evidence="1" id="KW-0456">Lyase</keyword>
<dbReference type="Pfam" id="PF07977">
    <property type="entry name" value="FabA"/>
    <property type="match status" value="1"/>
</dbReference>
<dbReference type="HOGENOM" id="CLU_078912_3_1_0"/>
<evidence type="ECO:0000313" key="3">
    <source>
        <dbReference type="Proteomes" id="UP000001887"/>
    </source>
</evidence>
<dbReference type="Gene3D" id="3.10.129.10">
    <property type="entry name" value="Hotdog Thioesterase"/>
    <property type="match status" value="1"/>
</dbReference>
<proteinExistence type="predicted"/>
<gene>
    <name evidence="2" type="ordered locus">Psta_1587</name>
</gene>
<evidence type="ECO:0000313" key="2">
    <source>
        <dbReference type="EMBL" id="ADB16262.1"/>
    </source>
</evidence>
<dbReference type="InterPro" id="IPR013114">
    <property type="entry name" value="FabA_FabZ"/>
</dbReference>
<sequence length="160" mass="17784">MRFKLLDRIIKLEPGQRIVACKLLDPDTDYLKDHFPRFPVMPGVLMLEAMYQASAWLIRYTDNFEHSVVLLKEARNVKYYDFVAPGNELEVTAEITKQEGLVTTLKTQGTIGGKMAVNGRLVLEASTLGAQSPARSGSDPFLKQAMRHQFALLAAAGEAT</sequence>
<dbReference type="PANTHER" id="PTHR30272:SF1">
    <property type="entry name" value="3-HYDROXYACYL-[ACYL-CARRIER-PROTEIN] DEHYDRATASE"/>
    <property type="match status" value="1"/>
</dbReference>
<dbReference type="EMBL" id="CP001848">
    <property type="protein sequence ID" value="ADB16262.1"/>
    <property type="molecule type" value="Genomic_DNA"/>
</dbReference>